<dbReference type="GO" id="GO:0008270">
    <property type="term" value="F:zinc ion binding"/>
    <property type="evidence" value="ECO:0007669"/>
    <property type="project" value="UniProtKB-KW"/>
</dbReference>
<evidence type="ECO:0000256" key="2">
    <source>
        <dbReference type="ARBA" id="ARBA00022723"/>
    </source>
</evidence>
<feature type="region of interest" description="Disordered" evidence="9">
    <location>
        <begin position="293"/>
        <end position="329"/>
    </location>
</feature>
<feature type="coiled-coil region" evidence="8">
    <location>
        <begin position="41"/>
        <end position="68"/>
    </location>
</feature>
<dbReference type="OMA" id="RVTNDRQ"/>
<evidence type="ECO:0000256" key="9">
    <source>
        <dbReference type="SAM" id="MobiDB-lite"/>
    </source>
</evidence>
<reference evidence="11" key="3">
    <citation type="submission" date="2025-09" db="UniProtKB">
        <authorList>
            <consortium name="Ensembl"/>
        </authorList>
    </citation>
    <scope>IDENTIFICATION</scope>
</reference>
<dbReference type="PANTHER" id="PTHR14196">
    <property type="entry name" value="ODD-SKIPPED - RELATED"/>
    <property type="match status" value="1"/>
</dbReference>
<evidence type="ECO:0000256" key="1">
    <source>
        <dbReference type="ARBA" id="ARBA00004123"/>
    </source>
</evidence>
<dbReference type="SMART" id="SM00355">
    <property type="entry name" value="ZnF_C2H2"/>
    <property type="match status" value="2"/>
</dbReference>
<evidence type="ECO:0000256" key="6">
    <source>
        <dbReference type="ARBA" id="ARBA00023242"/>
    </source>
</evidence>
<accession>A0A3B4ENB8</accession>
<protein>
    <submittedName>
        <fullName evidence="11">Si:dkeyp-68b7.7</fullName>
    </submittedName>
</protein>
<dbReference type="STRING" id="42514.ENSPNAP00000036671"/>
<dbReference type="GO" id="GO:0005634">
    <property type="term" value="C:nucleus"/>
    <property type="evidence" value="ECO:0007669"/>
    <property type="project" value="UniProtKB-SubCell"/>
</dbReference>
<keyword evidence="6" id="KW-0539">Nucleus</keyword>
<keyword evidence="5" id="KW-0862">Zinc</keyword>
<evidence type="ECO:0000256" key="5">
    <source>
        <dbReference type="ARBA" id="ARBA00022833"/>
    </source>
</evidence>
<evidence type="ECO:0000256" key="4">
    <source>
        <dbReference type="ARBA" id="ARBA00022771"/>
    </source>
</evidence>
<dbReference type="PROSITE" id="PS00028">
    <property type="entry name" value="ZINC_FINGER_C2H2_1"/>
    <property type="match status" value="2"/>
</dbReference>
<dbReference type="Proteomes" id="UP001501920">
    <property type="component" value="Chromosome 19"/>
</dbReference>
<evidence type="ECO:0000256" key="3">
    <source>
        <dbReference type="ARBA" id="ARBA00022737"/>
    </source>
</evidence>
<dbReference type="InterPro" id="IPR036236">
    <property type="entry name" value="Znf_C2H2_sf"/>
</dbReference>
<dbReference type="SUPFAM" id="SSF57667">
    <property type="entry name" value="beta-beta-alpha zinc fingers"/>
    <property type="match status" value="1"/>
</dbReference>
<keyword evidence="12" id="KW-1185">Reference proteome</keyword>
<keyword evidence="3" id="KW-0677">Repeat</keyword>
<dbReference type="FunFam" id="3.30.160.60:FF:000912">
    <property type="entry name" value="Zinc finger protein 660"/>
    <property type="match status" value="1"/>
</dbReference>
<proteinExistence type="predicted"/>
<dbReference type="OrthoDB" id="9439903at2759"/>
<keyword evidence="2" id="KW-0479">Metal-binding</keyword>
<dbReference type="RefSeq" id="XP_017552586.1">
    <property type="nucleotide sequence ID" value="XM_017697097.2"/>
</dbReference>
<dbReference type="Ensembl" id="ENSPNAT00000031574.2">
    <property type="protein sequence ID" value="ENSPNAP00000036671.1"/>
    <property type="gene ID" value="ENSPNAG00000027685.2"/>
</dbReference>
<dbReference type="GeneTree" id="ENSGT01150000286953"/>
<dbReference type="InterPro" id="IPR050717">
    <property type="entry name" value="C2H2-ZF_Transcription_Reg"/>
</dbReference>
<reference evidence="11" key="2">
    <citation type="submission" date="2025-08" db="UniProtKB">
        <authorList>
            <consortium name="Ensembl"/>
        </authorList>
    </citation>
    <scope>IDENTIFICATION</scope>
</reference>
<evidence type="ECO:0000256" key="7">
    <source>
        <dbReference type="PROSITE-ProRule" id="PRU00042"/>
    </source>
</evidence>
<dbReference type="GeneID" id="108427145"/>
<feature type="domain" description="C2H2-type" evidence="10">
    <location>
        <begin position="383"/>
        <end position="410"/>
    </location>
</feature>
<feature type="compositionally biased region" description="Polar residues" evidence="9">
    <location>
        <begin position="293"/>
        <end position="312"/>
    </location>
</feature>
<dbReference type="InterPro" id="IPR013087">
    <property type="entry name" value="Znf_C2H2_type"/>
</dbReference>
<dbReference type="Pfam" id="PF00096">
    <property type="entry name" value="zf-C2H2"/>
    <property type="match status" value="2"/>
</dbReference>
<name>A0A3B4ENB8_PYGNA</name>
<keyword evidence="4 7" id="KW-0863">Zinc-finger</keyword>
<dbReference type="GO" id="GO:0000981">
    <property type="term" value="F:DNA-binding transcription factor activity, RNA polymerase II-specific"/>
    <property type="evidence" value="ECO:0007669"/>
    <property type="project" value="TreeGrafter"/>
</dbReference>
<feature type="domain" description="C2H2-type" evidence="10">
    <location>
        <begin position="355"/>
        <end position="382"/>
    </location>
</feature>
<evidence type="ECO:0000313" key="12">
    <source>
        <dbReference type="Proteomes" id="UP001501920"/>
    </source>
</evidence>
<evidence type="ECO:0000259" key="10">
    <source>
        <dbReference type="PROSITE" id="PS50157"/>
    </source>
</evidence>
<dbReference type="FunFam" id="3.30.160.60:FF:000478">
    <property type="entry name" value="Zinc finger protein 133"/>
    <property type="match status" value="1"/>
</dbReference>
<evidence type="ECO:0000313" key="11">
    <source>
        <dbReference type="Ensembl" id="ENSPNAP00000036671.1"/>
    </source>
</evidence>
<dbReference type="PANTHER" id="PTHR14196:SF12">
    <property type="entry name" value="ZINC FINGER PROTEIN 208-LIKE"/>
    <property type="match status" value="1"/>
</dbReference>
<organism evidence="11 12">
    <name type="scientific">Pygocentrus nattereri</name>
    <name type="common">Red-bellied piranha</name>
    <dbReference type="NCBI Taxonomy" id="42514"/>
    <lineage>
        <taxon>Eukaryota</taxon>
        <taxon>Metazoa</taxon>
        <taxon>Chordata</taxon>
        <taxon>Craniata</taxon>
        <taxon>Vertebrata</taxon>
        <taxon>Euteleostomi</taxon>
        <taxon>Actinopterygii</taxon>
        <taxon>Neopterygii</taxon>
        <taxon>Teleostei</taxon>
        <taxon>Ostariophysi</taxon>
        <taxon>Characiformes</taxon>
        <taxon>Characoidei</taxon>
        <taxon>Pygocentrus</taxon>
    </lineage>
</organism>
<dbReference type="Gene3D" id="3.30.160.60">
    <property type="entry name" value="Classic Zinc Finger"/>
    <property type="match status" value="2"/>
</dbReference>
<comment type="subcellular location">
    <subcellularLocation>
        <location evidence="1">Nucleus</location>
    </subcellularLocation>
</comment>
<dbReference type="PROSITE" id="PS50157">
    <property type="entry name" value="ZINC_FINGER_C2H2_2"/>
    <property type="match status" value="2"/>
</dbReference>
<keyword evidence="8" id="KW-0175">Coiled coil</keyword>
<reference evidence="11 12" key="1">
    <citation type="submission" date="2020-10" db="EMBL/GenBank/DDBJ databases">
        <title>Pygocentrus nattereri (red-bellied piranha) genome, fPygNat1, primary haplotype.</title>
        <authorList>
            <person name="Myers G."/>
            <person name="Meyer A."/>
            <person name="Karagic N."/>
            <person name="Pippel M."/>
            <person name="Winkler S."/>
            <person name="Tracey A."/>
            <person name="Wood J."/>
            <person name="Formenti G."/>
            <person name="Howe K."/>
            <person name="Fedrigo O."/>
            <person name="Jarvis E.D."/>
        </authorList>
    </citation>
    <scope>NUCLEOTIDE SEQUENCE [LARGE SCALE GENOMIC DNA]</scope>
</reference>
<dbReference type="AlphaFoldDB" id="A0A3B4ENB8"/>
<evidence type="ECO:0000256" key="8">
    <source>
        <dbReference type="SAM" id="Coils"/>
    </source>
</evidence>
<sequence length="410" mass="45798">MASAVVLQTQISAIMDVLTKAAVAEISQLIQDDSVVLHLEIKRREEEIEGLKKRLQVTEKELKKAQAAPDRCSIGVQVEMAEMTETGDSVAHRKGSSPGSHLQIFNTTLVQELKEEKPQLSHKMAPPLQNIVEEPNAAQAYATKPSKQQDQACDEDEFSGLEFEMKIEQVEELVDQELNLPRADYRMVQPDAASDDKTDQRDAQLWSPVEDDAADDFGVPGGCTGLEQYQQVPTEQCIEPAMKVPQNSESIANKPIDSFGPTHVRMEREVCYEGGTLSNDAQYGQLGNTLNHVTPQRQQGQNSSHSPPNVNTKPRHSFGTVHRPQTHLPTNAHPLANMLPLRGRAPASHVGSKPFRCEECGKGFTQRTRLITHKRIHTGEKPYHCQLCGKMFSRQDNCLRHVRLHSGQRW</sequence>
<dbReference type="GO" id="GO:0000977">
    <property type="term" value="F:RNA polymerase II transcription regulatory region sequence-specific DNA binding"/>
    <property type="evidence" value="ECO:0007669"/>
    <property type="project" value="TreeGrafter"/>
</dbReference>